<name>A0ABV8UDE9_9PROT</name>
<evidence type="ECO:0000313" key="1">
    <source>
        <dbReference type="EMBL" id="MFC4348685.1"/>
    </source>
</evidence>
<dbReference type="Proteomes" id="UP001595776">
    <property type="component" value="Unassembled WGS sequence"/>
</dbReference>
<comment type="caution">
    <text evidence="1">The sequence shown here is derived from an EMBL/GenBank/DDBJ whole genome shotgun (WGS) entry which is preliminary data.</text>
</comment>
<proteinExistence type="predicted"/>
<sequence length="130" mass="14359">MTDDQFSYANDEELVGQFLEWTGNAVVEMREIVDGLPEHESRESDASSRLYDLSHNIKGMGSSFDYQLMTAIGTSLCVYIKKLEGELSRRVVDAHVRAFEVILANKIKGDGGEKGAALESRLSAIIAEES</sequence>
<evidence type="ECO:0008006" key="3">
    <source>
        <dbReference type="Google" id="ProtNLM"/>
    </source>
</evidence>
<protein>
    <recommendedName>
        <fullName evidence="3">HPt domain-containing protein</fullName>
    </recommendedName>
</protein>
<dbReference type="RefSeq" id="WP_068143156.1">
    <property type="nucleotide sequence ID" value="NZ_JBHSCR010000014.1"/>
</dbReference>
<gene>
    <name evidence="1" type="ORF">ACFO5Q_12600</name>
</gene>
<reference evidence="2" key="1">
    <citation type="journal article" date="2019" name="Int. J. Syst. Evol. Microbiol.">
        <title>The Global Catalogue of Microorganisms (GCM) 10K type strain sequencing project: providing services to taxonomists for standard genome sequencing and annotation.</title>
        <authorList>
            <consortium name="The Broad Institute Genomics Platform"/>
            <consortium name="The Broad Institute Genome Sequencing Center for Infectious Disease"/>
            <person name="Wu L."/>
            <person name="Ma J."/>
        </authorList>
    </citation>
    <scope>NUCLEOTIDE SEQUENCE [LARGE SCALE GENOMIC DNA]</scope>
    <source>
        <strain evidence="2">CGMCC 1.15304</strain>
    </source>
</reference>
<accession>A0ABV8UDE9</accession>
<organism evidence="1 2">
    <name type="scientific">Kordiimonas lipolytica</name>
    <dbReference type="NCBI Taxonomy" id="1662421"/>
    <lineage>
        <taxon>Bacteria</taxon>
        <taxon>Pseudomonadati</taxon>
        <taxon>Pseudomonadota</taxon>
        <taxon>Alphaproteobacteria</taxon>
        <taxon>Kordiimonadales</taxon>
        <taxon>Kordiimonadaceae</taxon>
        <taxon>Kordiimonas</taxon>
    </lineage>
</organism>
<dbReference type="InterPro" id="IPR036641">
    <property type="entry name" value="HPT_dom_sf"/>
</dbReference>
<dbReference type="EMBL" id="JBHSCR010000014">
    <property type="protein sequence ID" value="MFC4348685.1"/>
    <property type="molecule type" value="Genomic_DNA"/>
</dbReference>
<keyword evidence="2" id="KW-1185">Reference proteome</keyword>
<dbReference type="SUPFAM" id="SSF47226">
    <property type="entry name" value="Histidine-containing phosphotransfer domain, HPT domain"/>
    <property type="match status" value="1"/>
</dbReference>
<evidence type="ECO:0000313" key="2">
    <source>
        <dbReference type="Proteomes" id="UP001595776"/>
    </source>
</evidence>